<reference evidence="8" key="1">
    <citation type="submission" date="2023-07" db="EMBL/GenBank/DDBJ databases">
        <title>A draft genome of Kazachstania heterogenica Y-27499.</title>
        <authorList>
            <person name="Donic C."/>
            <person name="Kralova J.S."/>
            <person name="Fidel L."/>
            <person name="Ben-Dor S."/>
            <person name="Jung S."/>
        </authorList>
    </citation>
    <scope>NUCLEOTIDE SEQUENCE [LARGE SCALE GENOMIC DNA]</scope>
    <source>
        <strain evidence="8">Y27499</strain>
    </source>
</reference>
<evidence type="ECO:0000256" key="5">
    <source>
        <dbReference type="RuleBase" id="RU361153"/>
    </source>
</evidence>
<dbReference type="Pfam" id="PF00150">
    <property type="entry name" value="Cellulase"/>
    <property type="match status" value="1"/>
</dbReference>
<feature type="domain" description="Glycoside hydrolase family 5" evidence="6">
    <location>
        <begin position="90"/>
        <end position="349"/>
    </location>
</feature>
<dbReference type="GO" id="GO:0004338">
    <property type="term" value="F:glucan exo-1,3-beta-glucosidase activity"/>
    <property type="evidence" value="ECO:0007669"/>
    <property type="project" value="TreeGrafter"/>
</dbReference>
<keyword evidence="2 5" id="KW-0378">Hydrolase</keyword>
<dbReference type="SUPFAM" id="SSF51445">
    <property type="entry name" value="(Trans)glycosidases"/>
    <property type="match status" value="1"/>
</dbReference>
<comment type="similarity">
    <text evidence="1 5">Belongs to the glycosyl hydrolase 5 (cellulase A) family.</text>
</comment>
<evidence type="ECO:0000313" key="8">
    <source>
        <dbReference type="Proteomes" id="UP001306508"/>
    </source>
</evidence>
<accession>A0AAN7WKW2</accession>
<evidence type="ECO:0000256" key="2">
    <source>
        <dbReference type="ARBA" id="ARBA00022801"/>
    </source>
</evidence>
<keyword evidence="8" id="KW-1185">Reference proteome</keyword>
<keyword evidence="3 5" id="KW-0326">Glycosidase</keyword>
<dbReference type="InterPro" id="IPR001547">
    <property type="entry name" value="Glyco_hydro_5"/>
</dbReference>
<sequence length="532" mass="60489">MNMCDFNSSKINGVSIGGWLVLEPYITPSLFKTAIAISGKNASTVHLNLNNTEVSLTIDDTHKNVSIVDEYTLCEKLGYENAKTILAPHYETWITKDDFKQIAESGFNLVRIPIGYWAWKLNNSLSTYPGNITYKDSYVGEALQLSYLEKAIDWATEYGLKVWVDLHGLPGSQNGFDNSGERILFGELGWLADTKSKALTIKIWNEMFKKYLNGSDTVVGIEIVNEPLAPKINLWDITQSYYEAFDMFKGIQPKDDNTTFVIHDAFQGVGHWNLELNPQYKNVSNQYYNLTGVSYSSQDVLVDHHHYEVFTDYQLLENQYERIMNIINYGQSINKELEYHPAVVGEWSGAITDCAKWLNGLGIGARYDGSYYKNSLFTTTDDMHGVCQSQKEISQWSKDYRISVRQFIEAQLATYESLTQGWIFWNWKTENAPEWDFLKLKEAGLFPSPFNNYTYFNSNGTIDQKFSSSLSKSAYQSSTSRSHSTTKAKNIGSSMKKNIFGNINTQPNNLHSGWKFGLATLLLIISTVLMLL</sequence>
<dbReference type="GO" id="GO:0009251">
    <property type="term" value="P:glucan catabolic process"/>
    <property type="evidence" value="ECO:0007669"/>
    <property type="project" value="TreeGrafter"/>
</dbReference>
<proteinExistence type="inferred from homology"/>
<dbReference type="GO" id="GO:0071555">
    <property type="term" value="P:cell wall organization"/>
    <property type="evidence" value="ECO:0007669"/>
    <property type="project" value="UniProtKB-KW"/>
</dbReference>
<dbReference type="Gene3D" id="3.20.20.80">
    <property type="entry name" value="Glycosidases"/>
    <property type="match status" value="1"/>
</dbReference>
<dbReference type="InterPro" id="IPR017853">
    <property type="entry name" value="GH"/>
</dbReference>
<dbReference type="PANTHER" id="PTHR31297">
    <property type="entry name" value="GLUCAN ENDO-1,6-BETA-GLUCOSIDASE B"/>
    <property type="match status" value="1"/>
</dbReference>
<evidence type="ECO:0000256" key="4">
    <source>
        <dbReference type="ARBA" id="ARBA00023316"/>
    </source>
</evidence>
<keyword evidence="4" id="KW-0961">Cell wall biogenesis/degradation</keyword>
<dbReference type="AlphaFoldDB" id="A0AAN7WKW2"/>
<comment type="caution">
    <text evidence="7">The sequence shown here is derived from an EMBL/GenBank/DDBJ whole genome shotgun (WGS) entry which is preliminary data.</text>
</comment>
<dbReference type="Proteomes" id="UP001306508">
    <property type="component" value="Unassembled WGS sequence"/>
</dbReference>
<dbReference type="PROSITE" id="PS00659">
    <property type="entry name" value="GLYCOSYL_HYDROL_F5"/>
    <property type="match status" value="1"/>
</dbReference>
<dbReference type="EMBL" id="JAWIZZ010000047">
    <property type="protein sequence ID" value="KAK5779140.1"/>
    <property type="molecule type" value="Genomic_DNA"/>
</dbReference>
<protein>
    <recommendedName>
        <fullName evidence="6">Glycoside hydrolase family 5 domain-containing protein</fullName>
    </recommendedName>
</protein>
<evidence type="ECO:0000313" key="7">
    <source>
        <dbReference type="EMBL" id="KAK5779140.1"/>
    </source>
</evidence>
<dbReference type="GO" id="GO:0005576">
    <property type="term" value="C:extracellular region"/>
    <property type="evidence" value="ECO:0007669"/>
    <property type="project" value="TreeGrafter"/>
</dbReference>
<dbReference type="PANTHER" id="PTHR31297:SF9">
    <property type="entry name" value="GLUCAN 1,3-BETA-GLUCOSIDASE 2"/>
    <property type="match status" value="1"/>
</dbReference>
<dbReference type="InterPro" id="IPR018087">
    <property type="entry name" value="Glyco_hydro_5_CS"/>
</dbReference>
<gene>
    <name evidence="7" type="ORF">RI543_003025</name>
</gene>
<evidence type="ECO:0000256" key="3">
    <source>
        <dbReference type="ARBA" id="ARBA00023295"/>
    </source>
</evidence>
<dbReference type="GO" id="GO:0009986">
    <property type="term" value="C:cell surface"/>
    <property type="evidence" value="ECO:0007669"/>
    <property type="project" value="TreeGrafter"/>
</dbReference>
<evidence type="ECO:0000256" key="1">
    <source>
        <dbReference type="ARBA" id="ARBA00005641"/>
    </source>
</evidence>
<name>A0AAN7WKW2_9SACH</name>
<organism evidence="7 8">
    <name type="scientific">Arxiozyma heterogenica</name>
    <dbReference type="NCBI Taxonomy" id="278026"/>
    <lineage>
        <taxon>Eukaryota</taxon>
        <taxon>Fungi</taxon>
        <taxon>Dikarya</taxon>
        <taxon>Ascomycota</taxon>
        <taxon>Saccharomycotina</taxon>
        <taxon>Saccharomycetes</taxon>
        <taxon>Saccharomycetales</taxon>
        <taxon>Saccharomycetaceae</taxon>
        <taxon>Arxiozyma</taxon>
    </lineage>
</organism>
<evidence type="ECO:0000259" key="6">
    <source>
        <dbReference type="Pfam" id="PF00150"/>
    </source>
</evidence>
<dbReference type="InterPro" id="IPR050386">
    <property type="entry name" value="Glycosyl_hydrolase_5"/>
</dbReference>